<name>A0ACB8BPD2_9AGAM</name>
<comment type="caution">
    <text evidence="1">The sequence shown here is derived from an EMBL/GenBank/DDBJ whole genome shotgun (WGS) entry which is preliminary data.</text>
</comment>
<sequence>MTMVGLLRTRTVYRKAVAAKNGDASKAVNTQELVNVDVQGDQKDANKAEEAGYLLV</sequence>
<evidence type="ECO:0000313" key="1">
    <source>
        <dbReference type="EMBL" id="KAH7927199.1"/>
    </source>
</evidence>
<protein>
    <submittedName>
        <fullName evidence="1">Uncharacterized protein</fullName>
    </submittedName>
</protein>
<reference evidence="1" key="1">
    <citation type="journal article" date="2021" name="New Phytol.">
        <title>Evolutionary innovations through gain and loss of genes in the ectomycorrhizal Boletales.</title>
        <authorList>
            <person name="Wu G."/>
            <person name="Miyauchi S."/>
            <person name="Morin E."/>
            <person name="Kuo A."/>
            <person name="Drula E."/>
            <person name="Varga T."/>
            <person name="Kohler A."/>
            <person name="Feng B."/>
            <person name="Cao Y."/>
            <person name="Lipzen A."/>
            <person name="Daum C."/>
            <person name="Hundley H."/>
            <person name="Pangilinan J."/>
            <person name="Johnson J."/>
            <person name="Barry K."/>
            <person name="LaButti K."/>
            <person name="Ng V."/>
            <person name="Ahrendt S."/>
            <person name="Min B."/>
            <person name="Choi I.G."/>
            <person name="Park H."/>
            <person name="Plett J.M."/>
            <person name="Magnuson J."/>
            <person name="Spatafora J.W."/>
            <person name="Nagy L.G."/>
            <person name="Henrissat B."/>
            <person name="Grigoriev I.V."/>
            <person name="Yang Z.L."/>
            <person name="Xu J."/>
            <person name="Martin F.M."/>
        </authorList>
    </citation>
    <scope>NUCLEOTIDE SEQUENCE</scope>
    <source>
        <strain evidence="1">KUC20120723A-06</strain>
    </source>
</reference>
<proteinExistence type="predicted"/>
<accession>A0ACB8BPD2</accession>
<gene>
    <name evidence="1" type="ORF">BV22DRAFT_1032078</name>
</gene>
<evidence type="ECO:0000313" key="2">
    <source>
        <dbReference type="Proteomes" id="UP000790709"/>
    </source>
</evidence>
<keyword evidence="2" id="KW-1185">Reference proteome</keyword>
<dbReference type="EMBL" id="MU266370">
    <property type="protein sequence ID" value="KAH7927199.1"/>
    <property type="molecule type" value="Genomic_DNA"/>
</dbReference>
<organism evidence="1 2">
    <name type="scientific">Leucogyrophana mollusca</name>
    <dbReference type="NCBI Taxonomy" id="85980"/>
    <lineage>
        <taxon>Eukaryota</taxon>
        <taxon>Fungi</taxon>
        <taxon>Dikarya</taxon>
        <taxon>Basidiomycota</taxon>
        <taxon>Agaricomycotina</taxon>
        <taxon>Agaricomycetes</taxon>
        <taxon>Agaricomycetidae</taxon>
        <taxon>Boletales</taxon>
        <taxon>Boletales incertae sedis</taxon>
        <taxon>Leucogyrophana</taxon>
    </lineage>
</organism>
<dbReference type="Proteomes" id="UP000790709">
    <property type="component" value="Unassembled WGS sequence"/>
</dbReference>